<dbReference type="PANTHER" id="PTHR10177">
    <property type="entry name" value="CYCLINS"/>
    <property type="match status" value="1"/>
</dbReference>
<feature type="domain" description="Cyclin C-terminal" evidence="14">
    <location>
        <begin position="161"/>
        <end position="294"/>
    </location>
</feature>
<reference evidence="15 16" key="1">
    <citation type="submission" date="2024-09" db="EMBL/GenBank/DDBJ databases">
        <title>A chromosome-level genome assembly of Gray's grenadier anchovy, Coilia grayii.</title>
        <authorList>
            <person name="Fu Z."/>
        </authorList>
    </citation>
    <scope>NUCLEOTIDE SEQUENCE [LARGE SCALE GENOMIC DNA]</scope>
    <source>
        <strain evidence="15">G4</strain>
        <tissue evidence="15">Muscle</tissue>
    </source>
</reference>
<dbReference type="FunFam" id="1.10.472.10:FF:000003">
    <property type="entry name" value="G1/S-specific cyclin-D2"/>
    <property type="match status" value="1"/>
</dbReference>
<dbReference type="FunFam" id="1.10.472.10:FF:000012">
    <property type="entry name" value="G1/S-specific cyclin-D1"/>
    <property type="match status" value="1"/>
</dbReference>
<name>A0ABD1KU57_9TELE</name>
<dbReference type="InterPro" id="IPR013763">
    <property type="entry name" value="Cyclin-like_dom"/>
</dbReference>
<feature type="domain" description="Cyclin-like" evidence="13">
    <location>
        <begin position="68"/>
        <end position="152"/>
    </location>
</feature>
<evidence type="ECO:0000313" key="15">
    <source>
        <dbReference type="EMBL" id="KAL2102677.1"/>
    </source>
</evidence>
<dbReference type="Pfam" id="PF00134">
    <property type="entry name" value="Cyclin_N"/>
    <property type="match status" value="1"/>
</dbReference>
<evidence type="ECO:0000256" key="9">
    <source>
        <dbReference type="ARBA" id="ARBA00023242"/>
    </source>
</evidence>
<comment type="caution">
    <text evidence="15">The sequence shown here is derived from an EMBL/GenBank/DDBJ whole genome shotgun (WGS) entry which is preliminary data.</text>
</comment>
<organism evidence="15 16">
    <name type="scientific">Coilia grayii</name>
    <name type="common">Gray's grenadier anchovy</name>
    <dbReference type="NCBI Taxonomy" id="363190"/>
    <lineage>
        <taxon>Eukaryota</taxon>
        <taxon>Metazoa</taxon>
        <taxon>Chordata</taxon>
        <taxon>Craniata</taxon>
        <taxon>Vertebrata</taxon>
        <taxon>Euteleostomi</taxon>
        <taxon>Actinopterygii</taxon>
        <taxon>Neopterygii</taxon>
        <taxon>Teleostei</taxon>
        <taxon>Clupei</taxon>
        <taxon>Clupeiformes</taxon>
        <taxon>Clupeoidei</taxon>
        <taxon>Engraulidae</taxon>
        <taxon>Coilinae</taxon>
        <taxon>Coilia</taxon>
    </lineage>
</organism>
<sequence length="309" mass="35362">MERPEHNMELLCLEKDTVVRAQQDPNVFFDDRVLQSLLTIEERFLPRCPYFNHVQQDIKPFMRRMVATWMLEVCEEERCEEEVFPLAINYLDRYLEVVETKKGCLQLLGAVCLFLASKLKESRPLTAEKLCLYTDNSITSQELLDWELVVLGKLKWNMAAVTPHDFIEHILHKLPLPEDKLSLIRKHAQTFIALCATDFSFAMYPPSMIATGSVGAAVCGLQLDRTERALHGDNLSELLAKVTNTEVDCLKSCQEQIEQLLRSSLRESQEKQQRLEQEALNRAASKGVDTQSMSQSQSSTPTDVRDINL</sequence>
<evidence type="ECO:0000256" key="3">
    <source>
        <dbReference type="ARBA" id="ARBA00009065"/>
    </source>
</evidence>
<dbReference type="InterPro" id="IPR004367">
    <property type="entry name" value="Cyclin_C-dom"/>
</dbReference>
<evidence type="ECO:0000313" key="16">
    <source>
        <dbReference type="Proteomes" id="UP001591681"/>
    </source>
</evidence>
<keyword evidence="7" id="KW-0832">Ubl conjugation</keyword>
<accession>A0ABD1KU57</accession>
<evidence type="ECO:0008006" key="17">
    <source>
        <dbReference type="Google" id="ProtNLM"/>
    </source>
</evidence>
<dbReference type="InterPro" id="IPR039361">
    <property type="entry name" value="Cyclin"/>
</dbReference>
<dbReference type="Gene3D" id="1.10.472.10">
    <property type="entry name" value="Cyclin-like"/>
    <property type="match status" value="2"/>
</dbReference>
<keyword evidence="10" id="KW-0131">Cell cycle</keyword>
<keyword evidence="5" id="KW-0597">Phosphoprotein</keyword>
<evidence type="ECO:0000256" key="4">
    <source>
        <dbReference type="ARBA" id="ARBA00022490"/>
    </source>
</evidence>
<protein>
    <recommendedName>
        <fullName evidence="17">Cyclin D2</fullName>
    </recommendedName>
</protein>
<dbReference type="EMBL" id="JBHFQA010000002">
    <property type="protein sequence ID" value="KAL2102677.1"/>
    <property type="molecule type" value="Genomic_DNA"/>
</dbReference>
<proteinExistence type="inferred from homology"/>
<keyword evidence="9" id="KW-0539">Nucleus</keyword>
<comment type="subcellular location">
    <subcellularLocation>
        <location evidence="2">Cytoplasm</location>
    </subcellularLocation>
    <subcellularLocation>
        <location evidence="1">Nucleus</location>
    </subcellularLocation>
</comment>
<dbReference type="InterPro" id="IPR006671">
    <property type="entry name" value="Cyclin_N"/>
</dbReference>
<keyword evidence="8 11" id="KW-0195">Cyclin</keyword>
<dbReference type="Pfam" id="PF02984">
    <property type="entry name" value="Cyclin_C"/>
    <property type="match status" value="1"/>
</dbReference>
<dbReference type="InterPro" id="IPR036915">
    <property type="entry name" value="Cyclin-like_sf"/>
</dbReference>
<keyword evidence="16" id="KW-1185">Reference proteome</keyword>
<evidence type="ECO:0000256" key="5">
    <source>
        <dbReference type="ARBA" id="ARBA00022553"/>
    </source>
</evidence>
<evidence type="ECO:0000259" key="13">
    <source>
        <dbReference type="SMART" id="SM00385"/>
    </source>
</evidence>
<evidence type="ECO:0000256" key="11">
    <source>
        <dbReference type="RuleBase" id="RU000383"/>
    </source>
</evidence>
<dbReference type="GO" id="GO:0051301">
    <property type="term" value="P:cell division"/>
    <property type="evidence" value="ECO:0007669"/>
    <property type="project" value="UniProtKB-KW"/>
</dbReference>
<dbReference type="SUPFAM" id="SSF47954">
    <property type="entry name" value="Cyclin-like"/>
    <property type="match status" value="2"/>
</dbReference>
<evidence type="ECO:0000259" key="14">
    <source>
        <dbReference type="SMART" id="SM01332"/>
    </source>
</evidence>
<gene>
    <name evidence="15" type="ORF">ACEWY4_001845</name>
</gene>
<dbReference type="AlphaFoldDB" id="A0ABD1KU57"/>
<dbReference type="GO" id="GO:0005737">
    <property type="term" value="C:cytoplasm"/>
    <property type="evidence" value="ECO:0007669"/>
    <property type="project" value="UniProtKB-SubCell"/>
</dbReference>
<evidence type="ECO:0000256" key="6">
    <source>
        <dbReference type="ARBA" id="ARBA00022618"/>
    </source>
</evidence>
<feature type="region of interest" description="Disordered" evidence="12">
    <location>
        <begin position="271"/>
        <end position="309"/>
    </location>
</feature>
<dbReference type="CDD" id="cd20577">
    <property type="entry name" value="CYCLIN_CCND2_rpt2"/>
    <property type="match status" value="1"/>
</dbReference>
<dbReference type="InterPro" id="IPR048258">
    <property type="entry name" value="Cyclins_cyclin-box"/>
</dbReference>
<keyword evidence="6" id="KW-0132">Cell division</keyword>
<evidence type="ECO:0000256" key="12">
    <source>
        <dbReference type="SAM" id="MobiDB-lite"/>
    </source>
</evidence>
<dbReference type="PROSITE" id="PS00292">
    <property type="entry name" value="CYCLINS"/>
    <property type="match status" value="1"/>
</dbReference>
<dbReference type="Proteomes" id="UP001591681">
    <property type="component" value="Unassembled WGS sequence"/>
</dbReference>
<evidence type="ECO:0000256" key="10">
    <source>
        <dbReference type="ARBA" id="ARBA00023306"/>
    </source>
</evidence>
<evidence type="ECO:0000256" key="1">
    <source>
        <dbReference type="ARBA" id="ARBA00004123"/>
    </source>
</evidence>
<comment type="similarity">
    <text evidence="3">Belongs to the cyclin family. Cyclin D subfamily.</text>
</comment>
<evidence type="ECO:0000256" key="7">
    <source>
        <dbReference type="ARBA" id="ARBA00022843"/>
    </source>
</evidence>
<dbReference type="GO" id="GO:0005634">
    <property type="term" value="C:nucleus"/>
    <property type="evidence" value="ECO:0007669"/>
    <property type="project" value="UniProtKB-SubCell"/>
</dbReference>
<evidence type="ECO:0000256" key="2">
    <source>
        <dbReference type="ARBA" id="ARBA00004496"/>
    </source>
</evidence>
<dbReference type="SMART" id="SM00385">
    <property type="entry name" value="CYCLIN"/>
    <property type="match status" value="1"/>
</dbReference>
<evidence type="ECO:0000256" key="8">
    <source>
        <dbReference type="ARBA" id="ARBA00023127"/>
    </source>
</evidence>
<dbReference type="SMART" id="SM01332">
    <property type="entry name" value="Cyclin_C"/>
    <property type="match status" value="1"/>
</dbReference>
<keyword evidence="4" id="KW-0963">Cytoplasm</keyword>